<organism evidence="1 3">
    <name type="scientific">Punica granatum</name>
    <name type="common">Pomegranate</name>
    <dbReference type="NCBI Taxonomy" id="22663"/>
    <lineage>
        <taxon>Eukaryota</taxon>
        <taxon>Viridiplantae</taxon>
        <taxon>Streptophyta</taxon>
        <taxon>Embryophyta</taxon>
        <taxon>Tracheophyta</taxon>
        <taxon>Spermatophyta</taxon>
        <taxon>Magnoliopsida</taxon>
        <taxon>eudicotyledons</taxon>
        <taxon>Gunneridae</taxon>
        <taxon>Pentapetalae</taxon>
        <taxon>rosids</taxon>
        <taxon>malvids</taxon>
        <taxon>Myrtales</taxon>
        <taxon>Lythraceae</taxon>
        <taxon>Punica</taxon>
    </lineage>
</organism>
<dbReference type="AlphaFoldDB" id="A0A218XGC7"/>
<dbReference type="Proteomes" id="UP000233551">
    <property type="component" value="Unassembled WGS sequence"/>
</dbReference>
<evidence type="ECO:0000313" key="1">
    <source>
        <dbReference type="EMBL" id="OWM83392.1"/>
    </source>
</evidence>
<reference evidence="3" key="1">
    <citation type="journal article" date="2017" name="Plant J.">
        <title>The pomegranate (Punica granatum L.) genome and the genomics of punicalagin biosynthesis.</title>
        <authorList>
            <person name="Qin G."/>
            <person name="Xu C."/>
            <person name="Ming R."/>
            <person name="Tang H."/>
            <person name="Guyot R."/>
            <person name="Kramer E.M."/>
            <person name="Hu Y."/>
            <person name="Yi X."/>
            <person name="Qi Y."/>
            <person name="Xu X."/>
            <person name="Gao Z."/>
            <person name="Pan H."/>
            <person name="Jian J."/>
            <person name="Tian Y."/>
            <person name="Yue Z."/>
            <person name="Xu Y."/>
        </authorList>
    </citation>
    <scope>NUCLEOTIDE SEQUENCE [LARGE SCALE GENOMIC DNA]</scope>
    <source>
        <strain evidence="3">cv. Dabenzi</strain>
    </source>
</reference>
<protein>
    <submittedName>
        <fullName evidence="1">Uncharacterized protein</fullName>
    </submittedName>
</protein>
<comment type="caution">
    <text evidence="1">The sequence shown here is derived from an EMBL/GenBank/DDBJ whole genome shotgun (WGS) entry which is preliminary data.</text>
</comment>
<evidence type="ECO:0000313" key="4">
    <source>
        <dbReference type="Proteomes" id="UP000233551"/>
    </source>
</evidence>
<reference evidence="1" key="2">
    <citation type="submission" date="2017-06" db="EMBL/GenBank/DDBJ databases">
        <title>The pomegranate genome and the genomics of punicalagin biosynthesis.</title>
        <authorList>
            <person name="Xu C."/>
        </authorList>
    </citation>
    <scope>NUCLEOTIDE SEQUENCE [LARGE SCALE GENOMIC DNA]</scope>
    <source>
        <tissue evidence="1">Fresh leaf</tissue>
    </source>
</reference>
<proteinExistence type="predicted"/>
<dbReference type="EMBL" id="MTKT01001932">
    <property type="protein sequence ID" value="OWM83392.1"/>
    <property type="molecule type" value="Genomic_DNA"/>
</dbReference>
<keyword evidence="4" id="KW-1185">Reference proteome</keyword>
<reference evidence="2 4" key="3">
    <citation type="submission" date="2017-11" db="EMBL/GenBank/DDBJ databases">
        <title>De-novo sequencing of pomegranate (Punica granatum L.) genome.</title>
        <authorList>
            <person name="Akparov Z."/>
            <person name="Amiraslanov A."/>
            <person name="Hajiyeva S."/>
            <person name="Abbasov M."/>
            <person name="Kaur K."/>
            <person name="Hamwieh A."/>
            <person name="Solovyev V."/>
            <person name="Salamov A."/>
            <person name="Braich B."/>
            <person name="Kosarev P."/>
            <person name="Mahmoud A."/>
            <person name="Hajiyev E."/>
            <person name="Babayeva S."/>
            <person name="Izzatullayeva V."/>
            <person name="Mammadov A."/>
            <person name="Mammadov A."/>
            <person name="Sharifova S."/>
            <person name="Ojaghi J."/>
            <person name="Eynullazada K."/>
            <person name="Bayramov B."/>
            <person name="Abdulazimova A."/>
            <person name="Shahmuradov I."/>
        </authorList>
    </citation>
    <scope>NUCLEOTIDE SEQUENCE [LARGE SCALE GENOMIC DNA]</scope>
    <source>
        <strain evidence="2">AG2017</strain>
        <strain evidence="4">cv. AG2017</strain>
        <tissue evidence="2">Leaf</tissue>
    </source>
</reference>
<sequence length="133" mass="14941">MRPRCQSSIQPCVKGVQGFLVQQLRSTRGRLLRRLKAARGAGSFAACKGFLTAFLPTPSRVEEVDRQEGNHVEDEALPHEEAKQYLNQEPFRHNLEDFTHTDSKVGVIEVSLNESTSGILRSQSSHHESQLDE</sequence>
<dbReference type="Proteomes" id="UP000197138">
    <property type="component" value="Unassembled WGS sequence"/>
</dbReference>
<evidence type="ECO:0000313" key="2">
    <source>
        <dbReference type="EMBL" id="PKI48886.1"/>
    </source>
</evidence>
<dbReference type="EMBL" id="PGOL01002319">
    <property type="protein sequence ID" value="PKI48886.1"/>
    <property type="molecule type" value="Genomic_DNA"/>
</dbReference>
<name>A0A218XGC7_PUNGR</name>
<evidence type="ECO:0000313" key="3">
    <source>
        <dbReference type="Proteomes" id="UP000197138"/>
    </source>
</evidence>
<gene>
    <name evidence="1" type="ORF">CDL15_Pgr012873</name>
    <name evidence="2" type="ORF">CRG98_030734</name>
</gene>
<accession>A0A218XGC7</accession>